<dbReference type="SMART" id="SM00671">
    <property type="entry name" value="SEL1"/>
    <property type="match status" value="2"/>
</dbReference>
<dbReference type="InterPro" id="IPR006597">
    <property type="entry name" value="Sel1-like"/>
</dbReference>
<dbReference type="AlphaFoldDB" id="A0A545T5A6"/>
<proteinExistence type="predicted"/>
<dbReference type="OrthoDB" id="9204495at2"/>
<dbReference type="EMBL" id="VIKR01000005">
    <property type="protein sequence ID" value="TQV72365.1"/>
    <property type="molecule type" value="Genomic_DNA"/>
</dbReference>
<gene>
    <name evidence="1" type="ORF">FLL45_19315</name>
</gene>
<dbReference type="PANTHER" id="PTHR11102:SF147">
    <property type="entry name" value="SEL1L ADAPTOR SUBUNIT OF ERAD E3 UBIQUITIN LIGASE"/>
    <property type="match status" value="1"/>
</dbReference>
<dbReference type="PANTHER" id="PTHR11102">
    <property type="entry name" value="SEL-1-LIKE PROTEIN"/>
    <property type="match status" value="1"/>
</dbReference>
<dbReference type="Pfam" id="PF08238">
    <property type="entry name" value="Sel1"/>
    <property type="match status" value="2"/>
</dbReference>
<evidence type="ECO:0000313" key="1">
    <source>
        <dbReference type="EMBL" id="TQV72365.1"/>
    </source>
</evidence>
<evidence type="ECO:0000313" key="2">
    <source>
        <dbReference type="Proteomes" id="UP000317839"/>
    </source>
</evidence>
<dbReference type="InterPro" id="IPR011990">
    <property type="entry name" value="TPR-like_helical_dom_sf"/>
</dbReference>
<name>A0A545T5A6_9GAMM</name>
<dbReference type="RefSeq" id="WP_142943695.1">
    <property type="nucleotide sequence ID" value="NZ_VIKR01000005.1"/>
</dbReference>
<dbReference type="GO" id="GO:0036503">
    <property type="term" value="P:ERAD pathway"/>
    <property type="evidence" value="ECO:0007669"/>
    <property type="project" value="TreeGrafter"/>
</dbReference>
<organism evidence="1 2">
    <name type="scientific">Aliikangiella marina</name>
    <dbReference type="NCBI Taxonomy" id="1712262"/>
    <lineage>
        <taxon>Bacteria</taxon>
        <taxon>Pseudomonadati</taxon>
        <taxon>Pseudomonadota</taxon>
        <taxon>Gammaproteobacteria</taxon>
        <taxon>Oceanospirillales</taxon>
        <taxon>Pleioneaceae</taxon>
        <taxon>Aliikangiella</taxon>
    </lineage>
</organism>
<dbReference type="Gene3D" id="1.25.40.10">
    <property type="entry name" value="Tetratricopeptide repeat domain"/>
    <property type="match status" value="1"/>
</dbReference>
<dbReference type="SUPFAM" id="SSF81901">
    <property type="entry name" value="HCP-like"/>
    <property type="match status" value="1"/>
</dbReference>
<dbReference type="Proteomes" id="UP000317839">
    <property type="component" value="Unassembled WGS sequence"/>
</dbReference>
<protein>
    <submittedName>
        <fullName evidence="1">Sel1 repeat family protein</fullName>
    </submittedName>
</protein>
<accession>A0A545T5A6</accession>
<reference evidence="1 2" key="1">
    <citation type="submission" date="2019-06" db="EMBL/GenBank/DDBJ databases">
        <title>Draft genome of Aliikangiella marina GYP-15.</title>
        <authorList>
            <person name="Wang G."/>
        </authorList>
    </citation>
    <scope>NUCLEOTIDE SEQUENCE [LARGE SCALE GENOMIC DNA]</scope>
    <source>
        <strain evidence="1 2">GYP-15</strain>
    </source>
</reference>
<sequence length="238" mass="26358">MKLIKIIFIVIALIMSFNAQSESNELLAKRAEIEAQLCGEKSCKFVFKKLRKFARNGSMHAQSVLAMLYLGGIGTEQNIEVGLKFMQKAARGGLAFAQYELGIMYLKGSAVEKNESKGRAWIQKAADAGFDKAIAFLNPQQERQQEVVVDPKDFEGEYMIVRSDTPSLTDFVAFLRAQGFGKDLQTGSHIPGRGCHNSAQSCLSWNINTNTGGNNFRNMLTRLGAYNTALEMQQRNSG</sequence>
<comment type="caution">
    <text evidence="1">The sequence shown here is derived from an EMBL/GenBank/DDBJ whole genome shotgun (WGS) entry which is preliminary data.</text>
</comment>
<keyword evidence="2" id="KW-1185">Reference proteome</keyword>
<dbReference type="InterPro" id="IPR050767">
    <property type="entry name" value="Sel1_AlgK"/>
</dbReference>